<evidence type="ECO:0000256" key="4">
    <source>
        <dbReference type="ARBA" id="ARBA00023277"/>
    </source>
</evidence>
<dbReference type="PANTHER" id="PTHR43772">
    <property type="entry name" value="ENDO-1,4-BETA-XYLANASE"/>
    <property type="match status" value="1"/>
</dbReference>
<feature type="chain" id="PRO_5045418808" evidence="7">
    <location>
        <begin position="23"/>
        <end position="341"/>
    </location>
</feature>
<dbReference type="EMBL" id="JBHTLR010000014">
    <property type="protein sequence ID" value="MFD1217387.1"/>
    <property type="molecule type" value="Genomic_DNA"/>
</dbReference>
<dbReference type="Pfam" id="PF04616">
    <property type="entry name" value="Glyco_hydro_43"/>
    <property type="match status" value="1"/>
</dbReference>
<reference evidence="9" key="1">
    <citation type="journal article" date="2019" name="Int. J. Syst. Evol. Microbiol.">
        <title>The Global Catalogue of Microorganisms (GCM) 10K type strain sequencing project: providing services to taxonomists for standard genome sequencing and annotation.</title>
        <authorList>
            <consortium name="The Broad Institute Genomics Platform"/>
            <consortium name="The Broad Institute Genome Sequencing Center for Infectious Disease"/>
            <person name="Wu L."/>
            <person name="Ma J."/>
        </authorList>
    </citation>
    <scope>NUCLEOTIDE SEQUENCE [LARGE SCALE GENOMIC DNA]</scope>
    <source>
        <strain evidence="9">CCUG 54356</strain>
    </source>
</reference>
<proteinExistence type="inferred from homology"/>
<organism evidence="8 9">
    <name type="scientific">Microbulbifer celer</name>
    <dbReference type="NCBI Taxonomy" id="435905"/>
    <lineage>
        <taxon>Bacteria</taxon>
        <taxon>Pseudomonadati</taxon>
        <taxon>Pseudomonadota</taxon>
        <taxon>Gammaproteobacteria</taxon>
        <taxon>Cellvibrionales</taxon>
        <taxon>Microbulbiferaceae</taxon>
        <taxon>Microbulbifer</taxon>
    </lineage>
</organism>
<sequence length="341" mass="39218">MYKNKLKASLLALILGATAAQAQNPLDFGSDIKTADPSAHVWEDGKMYLYTSHDEECQEDFWMKNWHVFSSKDLVNWTDHGAVLSVDDLSWADNYAWAPDAAYKNGKYYLVFPAGTGHKDRINPENSTKWMGIGIAVSDSPTGPFKDAIGKPLWREPYANDPALFMDDDGKAYLYFHGTNFDYYVAEMADDMLSIKGDFHKMDMGGYEPKMEGPWVFKRDDKYYFTMPENNRELAYYMSDSPKGPWEYKGVFMEQENESNNHHSIVEYKDEWLLFYHRWLKSPVSSCEKRQRYSTAEYLHFNADGTIQKVERTEQGVADFADRVKAAKASTLAQKAAQKED</sequence>
<evidence type="ECO:0000256" key="1">
    <source>
        <dbReference type="ARBA" id="ARBA00009865"/>
    </source>
</evidence>
<accession>A0ABW3U9P2</accession>
<keyword evidence="4" id="KW-0119">Carbohydrate metabolism</keyword>
<dbReference type="PANTHER" id="PTHR43772:SF2">
    <property type="entry name" value="PUTATIVE (AFU_ORTHOLOGUE AFUA_2G04480)-RELATED"/>
    <property type="match status" value="1"/>
</dbReference>
<evidence type="ECO:0000256" key="3">
    <source>
        <dbReference type="ARBA" id="ARBA00022801"/>
    </source>
</evidence>
<dbReference type="InterPro" id="IPR023296">
    <property type="entry name" value="Glyco_hydro_beta-prop_sf"/>
</dbReference>
<keyword evidence="2" id="KW-0624">Polysaccharide degradation</keyword>
<gene>
    <name evidence="8" type="ORF">ACFQ2X_12310</name>
</gene>
<keyword evidence="5 6" id="KW-0326">Glycosidase</keyword>
<dbReference type="SUPFAM" id="SSF75005">
    <property type="entry name" value="Arabinanase/levansucrase/invertase"/>
    <property type="match status" value="1"/>
</dbReference>
<evidence type="ECO:0000256" key="2">
    <source>
        <dbReference type="ARBA" id="ARBA00022651"/>
    </source>
</evidence>
<dbReference type="RefSeq" id="WP_230437422.1">
    <property type="nucleotide sequence ID" value="NZ_CP087715.1"/>
</dbReference>
<name>A0ABW3U9P2_9GAMM</name>
<feature type="signal peptide" evidence="7">
    <location>
        <begin position="1"/>
        <end position="22"/>
    </location>
</feature>
<protein>
    <submittedName>
        <fullName evidence="8">Family 43 glycosylhydrolase</fullName>
    </submittedName>
</protein>
<evidence type="ECO:0000256" key="5">
    <source>
        <dbReference type="ARBA" id="ARBA00023295"/>
    </source>
</evidence>
<keyword evidence="3 6" id="KW-0378">Hydrolase</keyword>
<dbReference type="Proteomes" id="UP001597264">
    <property type="component" value="Unassembled WGS sequence"/>
</dbReference>
<dbReference type="CDD" id="cd08990">
    <property type="entry name" value="GH43_AXH_like"/>
    <property type="match status" value="1"/>
</dbReference>
<evidence type="ECO:0000256" key="6">
    <source>
        <dbReference type="RuleBase" id="RU361187"/>
    </source>
</evidence>
<dbReference type="InterPro" id="IPR052176">
    <property type="entry name" value="Glycosyl_Hydrlase_43_Enz"/>
</dbReference>
<keyword evidence="2" id="KW-0858">Xylan degradation</keyword>
<comment type="similarity">
    <text evidence="1 6">Belongs to the glycosyl hydrolase 43 family.</text>
</comment>
<keyword evidence="9" id="KW-1185">Reference proteome</keyword>
<dbReference type="InterPro" id="IPR006710">
    <property type="entry name" value="Glyco_hydro_43"/>
</dbReference>
<evidence type="ECO:0000256" key="7">
    <source>
        <dbReference type="SAM" id="SignalP"/>
    </source>
</evidence>
<keyword evidence="7" id="KW-0732">Signal</keyword>
<dbReference type="Gene3D" id="2.115.10.20">
    <property type="entry name" value="Glycosyl hydrolase domain, family 43"/>
    <property type="match status" value="1"/>
</dbReference>
<comment type="caution">
    <text evidence="8">The sequence shown here is derived from an EMBL/GenBank/DDBJ whole genome shotgun (WGS) entry which is preliminary data.</text>
</comment>
<evidence type="ECO:0000313" key="8">
    <source>
        <dbReference type="EMBL" id="MFD1217387.1"/>
    </source>
</evidence>
<evidence type="ECO:0000313" key="9">
    <source>
        <dbReference type="Proteomes" id="UP001597264"/>
    </source>
</evidence>